<evidence type="ECO:0000313" key="3">
    <source>
        <dbReference type="Proteomes" id="UP000199354"/>
    </source>
</evidence>
<feature type="domain" description="Helix-turn-helix" evidence="1">
    <location>
        <begin position="60"/>
        <end position="99"/>
    </location>
</feature>
<gene>
    <name evidence="2" type="ORF">SAMN02927903_01095</name>
</gene>
<dbReference type="InterPro" id="IPR041657">
    <property type="entry name" value="HTH_17"/>
</dbReference>
<dbReference type="Pfam" id="PF12728">
    <property type="entry name" value="HTH_17"/>
    <property type="match status" value="1"/>
</dbReference>
<reference evidence="2 3" key="1">
    <citation type="submission" date="2016-10" db="EMBL/GenBank/DDBJ databases">
        <authorList>
            <person name="de Groot N.N."/>
        </authorList>
    </citation>
    <scope>NUCLEOTIDE SEQUENCE [LARGE SCALE GENOMIC DNA]</scope>
    <source>
        <strain evidence="2 3">CGMCC 1.7031</strain>
    </source>
</reference>
<dbReference type="EMBL" id="FMVF01000004">
    <property type="protein sequence ID" value="SCY27680.1"/>
    <property type="molecule type" value="Genomic_DNA"/>
</dbReference>
<evidence type="ECO:0000313" key="2">
    <source>
        <dbReference type="EMBL" id="SCY27680.1"/>
    </source>
</evidence>
<sequence length="117" mass="13453">METLTETDFGIVINGKFHKIEWVPELIDSLSKKVMNNIIEKIEEQLKNTPTKQVVAERNYKVRQVATMTQKSVATITNHCRIGLLKASKVGKSWLITEENYLSYKNNVYDPNQVIRG</sequence>
<dbReference type="Proteomes" id="UP000199354">
    <property type="component" value="Unassembled WGS sequence"/>
</dbReference>
<keyword evidence="3" id="KW-1185">Reference proteome</keyword>
<proteinExistence type="predicted"/>
<dbReference type="AlphaFoldDB" id="A0A1G5ELY8"/>
<dbReference type="STRING" id="490189.SAMN02927903_01095"/>
<protein>
    <recommendedName>
        <fullName evidence="1">Helix-turn-helix domain-containing protein</fullName>
    </recommendedName>
</protein>
<accession>A0A1G5ELY8</accession>
<dbReference type="OrthoDB" id="1929915at2"/>
<evidence type="ECO:0000259" key="1">
    <source>
        <dbReference type="Pfam" id="PF12728"/>
    </source>
</evidence>
<dbReference type="RefSeq" id="WP_091141280.1">
    <property type="nucleotide sequence ID" value="NZ_FMVF01000004.1"/>
</dbReference>
<organism evidence="2 3">
    <name type="scientific">Flavobacterium caeni</name>
    <dbReference type="NCBI Taxonomy" id="490189"/>
    <lineage>
        <taxon>Bacteria</taxon>
        <taxon>Pseudomonadati</taxon>
        <taxon>Bacteroidota</taxon>
        <taxon>Flavobacteriia</taxon>
        <taxon>Flavobacteriales</taxon>
        <taxon>Flavobacteriaceae</taxon>
        <taxon>Flavobacterium</taxon>
    </lineage>
</organism>
<name>A0A1G5ELY8_9FLAO</name>